<dbReference type="PIRSF" id="PIRSF005227">
    <property type="entry name" value="Asp_dh_NAD_syn"/>
    <property type="match status" value="1"/>
</dbReference>
<evidence type="ECO:0000256" key="4">
    <source>
        <dbReference type="ARBA" id="ARBA00023002"/>
    </source>
</evidence>
<reference evidence="9" key="2">
    <citation type="submission" date="2020-09" db="EMBL/GenBank/DDBJ databases">
        <authorList>
            <person name="Sun Q."/>
            <person name="Zhou Y."/>
        </authorList>
    </citation>
    <scope>NUCLEOTIDE SEQUENCE</scope>
    <source>
        <strain evidence="9">CGMCC 1.7086</strain>
    </source>
</reference>
<dbReference type="PANTHER" id="PTHR31873:SF6">
    <property type="entry name" value="ASPARTATE DEHYDROGENASE DOMAIN-CONTAINING PROTEIN"/>
    <property type="match status" value="1"/>
</dbReference>
<dbReference type="Pfam" id="PF03447">
    <property type="entry name" value="NAD_binding_3"/>
    <property type="match status" value="1"/>
</dbReference>
<reference evidence="9" key="1">
    <citation type="journal article" date="2014" name="Int. J. Syst. Evol. Microbiol.">
        <title>Complete genome sequence of Corynebacterium casei LMG S-19264T (=DSM 44701T), isolated from a smear-ripened cheese.</title>
        <authorList>
            <consortium name="US DOE Joint Genome Institute (JGI-PGF)"/>
            <person name="Walter F."/>
            <person name="Albersmeier A."/>
            <person name="Kalinowski J."/>
            <person name="Ruckert C."/>
        </authorList>
    </citation>
    <scope>NUCLEOTIDE SEQUENCE</scope>
    <source>
        <strain evidence="9">CGMCC 1.7086</strain>
    </source>
</reference>
<evidence type="ECO:0000256" key="1">
    <source>
        <dbReference type="ARBA" id="ARBA00008331"/>
    </source>
</evidence>
<dbReference type="Gene3D" id="3.40.50.720">
    <property type="entry name" value="NAD(P)-binding Rossmann-like Domain"/>
    <property type="match status" value="1"/>
</dbReference>
<dbReference type="GO" id="GO:0033735">
    <property type="term" value="F:aspartate dehydrogenase [NAD(P)+] activity"/>
    <property type="evidence" value="ECO:0007669"/>
    <property type="project" value="UniProtKB-EC"/>
</dbReference>
<dbReference type="HAMAP" id="MF_01265">
    <property type="entry name" value="NadX"/>
    <property type="match status" value="1"/>
</dbReference>
<evidence type="ECO:0000256" key="3">
    <source>
        <dbReference type="ARBA" id="ARBA00022857"/>
    </source>
</evidence>
<dbReference type="Gene3D" id="3.30.360.10">
    <property type="entry name" value="Dihydrodipicolinate Reductase, domain 2"/>
    <property type="match status" value="1"/>
</dbReference>
<dbReference type="EMBL" id="BMLS01000001">
    <property type="protein sequence ID" value="GGO65577.1"/>
    <property type="molecule type" value="Genomic_DNA"/>
</dbReference>
<dbReference type="SUPFAM" id="SSF55347">
    <property type="entry name" value="Glyceraldehyde-3-phosphate dehydrogenase-like, C-terminal domain"/>
    <property type="match status" value="1"/>
</dbReference>
<dbReference type="Pfam" id="PF01958">
    <property type="entry name" value="Asp_DH_C"/>
    <property type="match status" value="1"/>
</dbReference>
<evidence type="ECO:0000313" key="10">
    <source>
        <dbReference type="Proteomes" id="UP000606935"/>
    </source>
</evidence>
<feature type="active site" evidence="6">
    <location>
        <position position="226"/>
    </location>
</feature>
<keyword evidence="4 6" id="KW-0560">Oxidoreductase</keyword>
<name>A0A917YSM0_9ALTE</name>
<dbReference type="EC" id="1.4.1.21" evidence="6"/>
<keyword evidence="2 6" id="KW-0662">Pyridine nucleotide biosynthesis</keyword>
<comment type="miscellaneous">
    <text evidence="6">The iminoaspartate product is unstable in aqueous solution and can decompose to oxaloacetate and ammonia.</text>
</comment>
<dbReference type="SUPFAM" id="SSF51735">
    <property type="entry name" value="NAD(P)-binding Rossmann-fold domains"/>
    <property type="match status" value="1"/>
</dbReference>
<comment type="caution">
    <text evidence="9">The sequence shown here is derived from an EMBL/GenBank/DDBJ whole genome shotgun (WGS) entry which is preliminary data.</text>
</comment>
<dbReference type="GO" id="GO:0051287">
    <property type="term" value="F:NAD binding"/>
    <property type="evidence" value="ECO:0007669"/>
    <property type="project" value="UniProtKB-UniRule"/>
</dbReference>
<dbReference type="InterPro" id="IPR020626">
    <property type="entry name" value="Asp_DH_prok"/>
</dbReference>
<feature type="domain" description="Aspartate dehydrogenase" evidence="7">
    <location>
        <begin position="174"/>
        <end position="261"/>
    </location>
</feature>
<organism evidence="9 10">
    <name type="scientific">Bowmanella pacifica</name>
    <dbReference type="NCBI Taxonomy" id="502051"/>
    <lineage>
        <taxon>Bacteria</taxon>
        <taxon>Pseudomonadati</taxon>
        <taxon>Pseudomonadota</taxon>
        <taxon>Gammaproteobacteria</taxon>
        <taxon>Alteromonadales</taxon>
        <taxon>Alteromonadaceae</taxon>
        <taxon>Bowmanella</taxon>
    </lineage>
</organism>
<evidence type="ECO:0000259" key="8">
    <source>
        <dbReference type="Pfam" id="PF03447"/>
    </source>
</evidence>
<comment type="function">
    <text evidence="6">Specifically catalyzes the NAD or NADP-dependent dehydrogenation of L-aspartate to iminoaspartate.</text>
</comment>
<evidence type="ECO:0000256" key="5">
    <source>
        <dbReference type="ARBA" id="ARBA00023027"/>
    </source>
</evidence>
<gene>
    <name evidence="6 9" type="primary">nadX</name>
    <name evidence="9" type="ORF">GCM10010982_07710</name>
</gene>
<dbReference type="InterPro" id="IPR005106">
    <property type="entry name" value="Asp/hSer_DH_NAD-bd"/>
</dbReference>
<comment type="pathway">
    <text evidence="6">Cofactor biosynthesis; NAD(+) biosynthesis; iminoaspartate from L-aspartate (dehydrogenase route): step 1/1.</text>
</comment>
<protein>
    <recommendedName>
        <fullName evidence="6">L-aspartate dehydrogenase</fullName>
        <ecNumber evidence="6">1.4.1.21</ecNumber>
    </recommendedName>
</protein>
<dbReference type="GO" id="GO:0009435">
    <property type="term" value="P:NAD+ biosynthetic process"/>
    <property type="evidence" value="ECO:0007669"/>
    <property type="project" value="UniProtKB-UniRule"/>
</dbReference>
<comment type="similarity">
    <text evidence="1 6">Belongs to the L-aspartate dehydrogenase family.</text>
</comment>
<feature type="binding site" evidence="6">
    <location>
        <position position="196"/>
    </location>
    <ligand>
        <name>NAD(+)</name>
        <dbReference type="ChEBI" id="CHEBI:57540"/>
    </ligand>
</feature>
<keyword evidence="5 6" id="KW-0520">NAD</keyword>
<proteinExistence type="inferred from homology"/>
<dbReference type="InterPro" id="IPR002811">
    <property type="entry name" value="Asp_DH"/>
</dbReference>
<evidence type="ECO:0000259" key="7">
    <source>
        <dbReference type="Pfam" id="PF01958"/>
    </source>
</evidence>
<evidence type="ECO:0000256" key="6">
    <source>
        <dbReference type="HAMAP-Rule" id="MF_01265"/>
    </source>
</evidence>
<dbReference type="InterPro" id="IPR011182">
    <property type="entry name" value="L-Asp_DH"/>
</dbReference>
<dbReference type="InterPro" id="IPR036291">
    <property type="entry name" value="NAD(P)-bd_dom_sf"/>
</dbReference>
<dbReference type="GO" id="GO:0050661">
    <property type="term" value="F:NADP binding"/>
    <property type="evidence" value="ECO:0007669"/>
    <property type="project" value="UniProtKB-UniRule"/>
</dbReference>
<comment type="catalytic activity">
    <reaction evidence="6">
        <text>L-aspartate + NAD(+) + H2O = oxaloacetate + NH4(+) + NADH + H(+)</text>
        <dbReference type="Rhea" id="RHEA:11788"/>
        <dbReference type="ChEBI" id="CHEBI:15377"/>
        <dbReference type="ChEBI" id="CHEBI:15378"/>
        <dbReference type="ChEBI" id="CHEBI:16452"/>
        <dbReference type="ChEBI" id="CHEBI:28938"/>
        <dbReference type="ChEBI" id="CHEBI:29991"/>
        <dbReference type="ChEBI" id="CHEBI:57540"/>
        <dbReference type="ChEBI" id="CHEBI:57945"/>
        <dbReference type="EC" id="1.4.1.21"/>
    </reaction>
</comment>
<accession>A0A917YSM0</accession>
<dbReference type="PANTHER" id="PTHR31873">
    <property type="entry name" value="L-ASPARTATE DEHYDROGENASE-RELATED"/>
    <property type="match status" value="1"/>
</dbReference>
<feature type="binding site" evidence="6">
    <location>
        <position position="128"/>
    </location>
    <ligand>
        <name>NAD(+)</name>
        <dbReference type="ChEBI" id="CHEBI:57540"/>
    </ligand>
</feature>
<keyword evidence="3 6" id="KW-0521">NADP</keyword>
<dbReference type="Proteomes" id="UP000606935">
    <property type="component" value="Unassembled WGS sequence"/>
</dbReference>
<dbReference type="AlphaFoldDB" id="A0A917YSM0"/>
<evidence type="ECO:0000313" key="9">
    <source>
        <dbReference type="EMBL" id="GGO65577.1"/>
    </source>
</evidence>
<dbReference type="NCBIfam" id="NF009825">
    <property type="entry name" value="PRK13302.1"/>
    <property type="match status" value="1"/>
</dbReference>
<dbReference type="GO" id="GO:0016639">
    <property type="term" value="F:oxidoreductase activity, acting on the CH-NH2 group of donors, NAD or NADP as acceptor"/>
    <property type="evidence" value="ECO:0007669"/>
    <property type="project" value="UniProtKB-UniRule"/>
</dbReference>
<feature type="domain" description="Aspartate/homoserine dehydrogenase NAD-binding" evidence="8">
    <location>
        <begin position="16"/>
        <end position="124"/>
    </location>
</feature>
<evidence type="ECO:0000256" key="2">
    <source>
        <dbReference type="ARBA" id="ARBA00022642"/>
    </source>
</evidence>
<sequence length="275" mass="28284">MVETSMRKTLKVGIAGFGTIGKVVGLALDKGMPGLELVAIASGNPDKAKAAMAGLSQPVPVVSAKALADLADVIVECAPTAAFMDIAEPALCQGRTLVTVSGAAILQHPEVVELAQRHGAQILLATGALLGLDAVRAAAKGTIHSVTMVTRKPPTSLTKAKFIVENNIQLLGLEEPLRVFKGSAREGAEKFPSNVNVAASLGLAGLGAEQTQLEIWADPGKTRNTHTIKVDADSASFEMTIENVPTVENPGTGRITALSVLAALESLTAALRVGS</sequence>
<comment type="catalytic activity">
    <reaction evidence="6">
        <text>L-aspartate + NADP(+) + H2O = oxaloacetate + NH4(+) + NADPH + H(+)</text>
        <dbReference type="Rhea" id="RHEA:11784"/>
        <dbReference type="ChEBI" id="CHEBI:15377"/>
        <dbReference type="ChEBI" id="CHEBI:15378"/>
        <dbReference type="ChEBI" id="CHEBI:16452"/>
        <dbReference type="ChEBI" id="CHEBI:28938"/>
        <dbReference type="ChEBI" id="CHEBI:29991"/>
        <dbReference type="ChEBI" id="CHEBI:57783"/>
        <dbReference type="ChEBI" id="CHEBI:58349"/>
        <dbReference type="EC" id="1.4.1.21"/>
    </reaction>
</comment>
<keyword evidence="10" id="KW-1185">Reference proteome</keyword>